<dbReference type="SUPFAM" id="SSF50494">
    <property type="entry name" value="Trypsin-like serine proteases"/>
    <property type="match status" value="1"/>
</dbReference>
<dbReference type="Gene3D" id="2.40.10.10">
    <property type="entry name" value="Trypsin-like serine proteases"/>
    <property type="match status" value="2"/>
</dbReference>
<organism evidence="1 2">
    <name type="scientific">Hymenobacter lucidus</name>
    <dbReference type="NCBI Taxonomy" id="2880930"/>
    <lineage>
        <taxon>Bacteria</taxon>
        <taxon>Pseudomonadati</taxon>
        <taxon>Bacteroidota</taxon>
        <taxon>Cytophagia</taxon>
        <taxon>Cytophagales</taxon>
        <taxon>Hymenobacteraceae</taxon>
        <taxon>Hymenobacter</taxon>
    </lineage>
</organism>
<proteinExistence type="predicted"/>
<keyword evidence="2" id="KW-1185">Reference proteome</keyword>
<dbReference type="RefSeq" id="WP_226180762.1">
    <property type="nucleotide sequence ID" value="NZ_JAJADR010000015.1"/>
</dbReference>
<sequence length="632" mass="69394">MQLIEEIAEAINSSRDAFGNVFLRAQAAIPPAQRILFDAIATSGNDQEDFKAAIRVAQAEGWLDALLDAVIDEGLENGRLAKSTVEAALKKNNPNAALQAITNVAGAFAQPDILYRGIANAMKWTGKVSIDGNAKGTGILIGPHLVLTAWHVVSELFERDAADKWVPRQSSGPRIQVEFGNFLSIVNRGEALQPAPSTQVKAHNDWCVSYSACQDDELNNSLPEDLTLLDNHWDYVIVKLSRAIGLERRWAPLDARATVPMVDESVIVFQHPGGHTMKVDQGKVGGVDPPNPRVFPRIRFLHHANTMSGSSGGPCFDKHFMLFGLHQGQWDGHGGDQKMVTNRGIPILNILSCINDSGTPLPTPECSELPVWTIGKEGAYEPVLGCDDFQTLIWRSAMSGTPRLVIIAGDRGRGKTHRLSLINSMLSDGAHLKINLSSEALSTISVTGLVSLISGIAGFSAPALTPVSEMESTATVWMRDEVIPKLMDSLQNIRTGRLVWILIADLNNYSIKDKQTSQLLLLLYEQLKRVDWLRVVLDGFKGDLPASLSDHTPQLVERERAADATQTHIQTFLERFTAHLELPVDATTIRVTTELVHQEYTEFLNDDSETALKRLNRKLKAVVAVLFKTVNQ</sequence>
<keyword evidence="1" id="KW-0645">Protease</keyword>
<reference evidence="1" key="1">
    <citation type="submission" date="2021-10" db="EMBL/GenBank/DDBJ databases">
        <authorList>
            <person name="Dean J.D."/>
            <person name="Kim M.K."/>
            <person name="Newey C.N."/>
            <person name="Stoker T.S."/>
            <person name="Thompson D.W."/>
            <person name="Grose J.H."/>
        </authorList>
    </citation>
    <scope>NUCLEOTIDE SEQUENCE</scope>
    <source>
        <strain evidence="1">BT178</strain>
    </source>
</reference>
<evidence type="ECO:0000313" key="2">
    <source>
        <dbReference type="Proteomes" id="UP001165296"/>
    </source>
</evidence>
<dbReference type="InterPro" id="IPR009003">
    <property type="entry name" value="Peptidase_S1_PA"/>
</dbReference>
<comment type="caution">
    <text evidence="1">The sequence shown here is derived from an EMBL/GenBank/DDBJ whole genome shotgun (WGS) entry which is preliminary data.</text>
</comment>
<gene>
    <name evidence="1" type="ORF">LGH74_24480</name>
</gene>
<name>A0ABS8AZC9_9BACT</name>
<evidence type="ECO:0000313" key="1">
    <source>
        <dbReference type="EMBL" id="MCB2411167.1"/>
    </source>
</evidence>
<dbReference type="Pfam" id="PF13365">
    <property type="entry name" value="Trypsin_2"/>
    <property type="match status" value="1"/>
</dbReference>
<protein>
    <submittedName>
        <fullName evidence="1">Serine protease</fullName>
    </submittedName>
</protein>
<dbReference type="EMBL" id="JAJADR010000015">
    <property type="protein sequence ID" value="MCB2411167.1"/>
    <property type="molecule type" value="Genomic_DNA"/>
</dbReference>
<dbReference type="GO" id="GO:0008233">
    <property type="term" value="F:peptidase activity"/>
    <property type="evidence" value="ECO:0007669"/>
    <property type="project" value="UniProtKB-KW"/>
</dbReference>
<accession>A0ABS8AZC9</accession>
<dbReference type="GO" id="GO:0006508">
    <property type="term" value="P:proteolysis"/>
    <property type="evidence" value="ECO:0007669"/>
    <property type="project" value="UniProtKB-KW"/>
</dbReference>
<dbReference type="InterPro" id="IPR043504">
    <property type="entry name" value="Peptidase_S1_PA_chymotrypsin"/>
</dbReference>
<dbReference type="Proteomes" id="UP001165296">
    <property type="component" value="Unassembled WGS sequence"/>
</dbReference>
<keyword evidence="1" id="KW-0378">Hydrolase</keyword>